<accession>A0A0A9DS29</accession>
<reference evidence="2" key="2">
    <citation type="journal article" date="2015" name="Data Brief">
        <title>Shoot transcriptome of the giant reed, Arundo donax.</title>
        <authorList>
            <person name="Barrero R.A."/>
            <person name="Guerrero F.D."/>
            <person name="Moolhuijzen P."/>
            <person name="Goolsby J.A."/>
            <person name="Tidwell J."/>
            <person name="Bellgard S.E."/>
            <person name="Bellgard M.I."/>
        </authorList>
    </citation>
    <scope>NUCLEOTIDE SEQUENCE</scope>
    <source>
        <tissue evidence="2">Shoot tissue taken approximately 20 cm above the soil surface</tissue>
    </source>
</reference>
<dbReference type="EMBL" id="GBRH01211338">
    <property type="protein sequence ID" value="JAD86557.1"/>
    <property type="molecule type" value="Transcribed_RNA"/>
</dbReference>
<dbReference type="AlphaFoldDB" id="A0A0A9DS29"/>
<sequence length="60" mass="7121">MNILMKVKRGELVDYHIIHINSCHHLIPPFDHNGCIFEQERQSRPPNSQFPNDKYAKLHI</sequence>
<organism evidence="2">
    <name type="scientific">Arundo donax</name>
    <name type="common">Giant reed</name>
    <name type="synonym">Donax arundinaceus</name>
    <dbReference type="NCBI Taxonomy" id="35708"/>
    <lineage>
        <taxon>Eukaryota</taxon>
        <taxon>Viridiplantae</taxon>
        <taxon>Streptophyta</taxon>
        <taxon>Embryophyta</taxon>
        <taxon>Tracheophyta</taxon>
        <taxon>Spermatophyta</taxon>
        <taxon>Magnoliopsida</taxon>
        <taxon>Liliopsida</taxon>
        <taxon>Poales</taxon>
        <taxon>Poaceae</taxon>
        <taxon>PACMAD clade</taxon>
        <taxon>Arundinoideae</taxon>
        <taxon>Arundineae</taxon>
        <taxon>Arundo</taxon>
    </lineage>
</organism>
<name>A0A0A9DS29_ARUDO</name>
<evidence type="ECO:0000313" key="2">
    <source>
        <dbReference type="EMBL" id="JAD86557.1"/>
    </source>
</evidence>
<feature type="region of interest" description="Disordered" evidence="1">
    <location>
        <begin position="41"/>
        <end position="60"/>
    </location>
</feature>
<evidence type="ECO:0000256" key="1">
    <source>
        <dbReference type="SAM" id="MobiDB-lite"/>
    </source>
</evidence>
<proteinExistence type="predicted"/>
<protein>
    <submittedName>
        <fullName evidence="2">Uncharacterized protein</fullName>
    </submittedName>
</protein>
<reference evidence="2" key="1">
    <citation type="submission" date="2014-09" db="EMBL/GenBank/DDBJ databases">
        <authorList>
            <person name="Magalhaes I.L.F."/>
            <person name="Oliveira U."/>
            <person name="Santos F.R."/>
            <person name="Vidigal T.H.D.A."/>
            <person name="Brescovit A.D."/>
            <person name="Santos A.J."/>
        </authorList>
    </citation>
    <scope>NUCLEOTIDE SEQUENCE</scope>
    <source>
        <tissue evidence="2">Shoot tissue taken approximately 20 cm above the soil surface</tissue>
    </source>
</reference>